<accession>A0A7S4UAR0</accession>
<protein>
    <recommendedName>
        <fullName evidence="2">Mediator of RNA polymerase II transcription subunit 11</fullName>
    </recommendedName>
</protein>
<evidence type="ECO:0008006" key="2">
    <source>
        <dbReference type="Google" id="ProtNLM"/>
    </source>
</evidence>
<proteinExistence type="predicted"/>
<evidence type="ECO:0000313" key="1">
    <source>
        <dbReference type="EMBL" id="CAE4564453.1"/>
    </source>
</evidence>
<dbReference type="AlphaFoldDB" id="A0A7S4UAR0"/>
<reference evidence="1" key="1">
    <citation type="submission" date="2021-01" db="EMBL/GenBank/DDBJ databases">
        <authorList>
            <person name="Corre E."/>
            <person name="Pelletier E."/>
            <person name="Niang G."/>
            <person name="Scheremetjew M."/>
            <person name="Finn R."/>
            <person name="Kale V."/>
            <person name="Holt S."/>
            <person name="Cochrane G."/>
            <person name="Meng A."/>
            <person name="Brown T."/>
            <person name="Cohen L."/>
        </authorList>
    </citation>
    <scope>NUCLEOTIDE SEQUENCE</scope>
    <source>
        <strain evidence="1">CCMP3105</strain>
    </source>
</reference>
<name>A0A7S4UAR0_9DINO</name>
<gene>
    <name evidence="1" type="ORF">AMON00008_LOCUS4072</name>
</gene>
<organism evidence="1">
    <name type="scientific">Alexandrium monilatum</name>
    <dbReference type="NCBI Taxonomy" id="311494"/>
    <lineage>
        <taxon>Eukaryota</taxon>
        <taxon>Sar</taxon>
        <taxon>Alveolata</taxon>
        <taxon>Dinophyceae</taxon>
        <taxon>Gonyaulacales</taxon>
        <taxon>Pyrocystaceae</taxon>
        <taxon>Alexandrium</taxon>
    </lineage>
</organism>
<sequence>MDGLEVAAGKPPPGPLAEGELLVERVRGRLAECFELAARTAEVLGSARAGDAPQAEAESLAAAYNVAVAAIHRDLHAAIDTLPEADVTYAEVHSYRENLAAQYAAERVQLDRQLREDFPGLAEARPLRPAGGVHS</sequence>
<dbReference type="EMBL" id="HBNR01006176">
    <property type="protein sequence ID" value="CAE4564453.1"/>
    <property type="molecule type" value="Transcribed_RNA"/>
</dbReference>